<evidence type="ECO:0000256" key="1">
    <source>
        <dbReference type="SAM" id="Phobius"/>
    </source>
</evidence>
<feature type="transmembrane region" description="Helical" evidence="1">
    <location>
        <begin position="385"/>
        <end position="404"/>
    </location>
</feature>
<feature type="transmembrane region" description="Helical" evidence="1">
    <location>
        <begin position="357"/>
        <end position="379"/>
    </location>
</feature>
<dbReference type="EMBL" id="DXHV01000070">
    <property type="protein sequence ID" value="HIW01027.1"/>
    <property type="molecule type" value="Genomic_DNA"/>
</dbReference>
<keyword evidence="1" id="KW-0472">Membrane</keyword>
<evidence type="ECO:0000313" key="3">
    <source>
        <dbReference type="Proteomes" id="UP000886752"/>
    </source>
</evidence>
<dbReference type="Proteomes" id="UP000886752">
    <property type="component" value="Unassembled WGS sequence"/>
</dbReference>
<dbReference type="Pfam" id="PF13440">
    <property type="entry name" value="Polysacc_synt_3"/>
    <property type="match status" value="1"/>
</dbReference>
<accession>A0A9D1TQE1</accession>
<feature type="transmembrane region" description="Helical" evidence="1">
    <location>
        <begin position="146"/>
        <end position="164"/>
    </location>
</feature>
<keyword evidence="1" id="KW-1133">Transmembrane helix</keyword>
<dbReference type="InterPro" id="IPR052556">
    <property type="entry name" value="PolySynth_Transporter"/>
</dbReference>
<proteinExistence type="predicted"/>
<dbReference type="AlphaFoldDB" id="A0A9D1TQE1"/>
<dbReference type="PANTHER" id="PTHR43424:SF1">
    <property type="entry name" value="LOCUS PUTATIVE PROTEIN 1-RELATED"/>
    <property type="match status" value="1"/>
</dbReference>
<reference evidence="2" key="1">
    <citation type="journal article" date="2021" name="PeerJ">
        <title>Extensive microbial diversity within the chicken gut microbiome revealed by metagenomics and culture.</title>
        <authorList>
            <person name="Gilroy R."/>
            <person name="Ravi A."/>
            <person name="Getino M."/>
            <person name="Pursley I."/>
            <person name="Horton D.L."/>
            <person name="Alikhan N.F."/>
            <person name="Baker D."/>
            <person name="Gharbi K."/>
            <person name="Hall N."/>
            <person name="Watson M."/>
            <person name="Adriaenssens E.M."/>
            <person name="Foster-Nyarko E."/>
            <person name="Jarju S."/>
            <person name="Secka A."/>
            <person name="Antonio M."/>
            <person name="Oren A."/>
            <person name="Chaudhuri R.R."/>
            <person name="La Ragione R."/>
            <person name="Hildebrand F."/>
            <person name="Pallen M.J."/>
        </authorList>
    </citation>
    <scope>NUCLEOTIDE SEQUENCE</scope>
    <source>
        <strain evidence="2">ChiHecec2B26-446</strain>
    </source>
</reference>
<gene>
    <name evidence="2" type="ORF">H9894_07555</name>
</gene>
<feature type="transmembrane region" description="Helical" evidence="1">
    <location>
        <begin position="78"/>
        <end position="100"/>
    </location>
</feature>
<dbReference type="PANTHER" id="PTHR43424">
    <property type="entry name" value="LOCUS PUTATIVE PROTEIN 1-RELATED"/>
    <property type="match status" value="1"/>
</dbReference>
<protein>
    <submittedName>
        <fullName evidence="2">Oligosaccharide flippase family protein</fullName>
    </submittedName>
</protein>
<comment type="caution">
    <text evidence="2">The sequence shown here is derived from an EMBL/GenBank/DDBJ whole genome shotgun (WGS) entry which is preliminary data.</text>
</comment>
<organism evidence="2 3">
    <name type="scientific">Candidatus Desulfovibrio intestinipullorum</name>
    <dbReference type="NCBI Taxonomy" id="2838536"/>
    <lineage>
        <taxon>Bacteria</taxon>
        <taxon>Pseudomonadati</taxon>
        <taxon>Thermodesulfobacteriota</taxon>
        <taxon>Desulfovibrionia</taxon>
        <taxon>Desulfovibrionales</taxon>
        <taxon>Desulfovibrionaceae</taxon>
        <taxon>Desulfovibrio</taxon>
    </lineage>
</organism>
<feature type="transmembrane region" description="Helical" evidence="1">
    <location>
        <begin position="295"/>
        <end position="319"/>
    </location>
</feature>
<keyword evidence="1" id="KW-0812">Transmembrane</keyword>
<evidence type="ECO:0000313" key="2">
    <source>
        <dbReference type="EMBL" id="HIW01027.1"/>
    </source>
</evidence>
<reference evidence="2" key="2">
    <citation type="submission" date="2021-04" db="EMBL/GenBank/DDBJ databases">
        <authorList>
            <person name="Gilroy R."/>
        </authorList>
    </citation>
    <scope>NUCLEOTIDE SEQUENCE</scope>
    <source>
        <strain evidence="2">ChiHecec2B26-446</strain>
    </source>
</reference>
<feature type="transmembrane region" description="Helical" evidence="1">
    <location>
        <begin position="331"/>
        <end position="350"/>
    </location>
</feature>
<feature type="transmembrane region" description="Helical" evidence="1">
    <location>
        <begin position="416"/>
        <end position="436"/>
    </location>
</feature>
<feature type="transmembrane region" description="Helical" evidence="1">
    <location>
        <begin position="208"/>
        <end position="226"/>
    </location>
</feature>
<sequence length="469" mass="51767">MKLKSIPQRLGYILGAQWTRDLSWTIFTILLARHSPGTLGQIMLALSYGYLVKTAADVGLNDFLLSSFARRGSQARKLLGEVSWFKLVLLVAALVLAWLVTGWQGYDWNLRLIVLCIAAGFGLDGVSDSFFALCQARGRQDVEMRVRIPAALFGIGYGIVCVLLEAPTLAIAAFKPLESVLLMAFALKALGRNPLSRFGWAQFRDLLFQLRTGLIFTGMAGCAMLYNKLNVFFLKKYGGDAAVGGYSVAWETVEGLSTLVSGALLGKVIFPLLARTWEEDKAEFTRLAGQTAKSLWAAALPIIFLIYVESDRFLTLVYGAQYALSVQAQQLLTPCVATAFLHNLAAYAMISMHRHRLLFAFYLSGLVVNVLCCCLLVPWSPLEGAALSLTITKVWVAIFTVGFFQATVRPMRLGQWLILTGTGCLAFCLWHGLGTLPVRREIAELAGLIPLVTLFWFWRPPSIFDRNQG</sequence>
<feature type="transmembrane region" description="Helical" evidence="1">
    <location>
        <begin position="112"/>
        <end position="134"/>
    </location>
</feature>
<name>A0A9D1TQE1_9BACT</name>